<dbReference type="Pfam" id="PF01323">
    <property type="entry name" value="DSBA"/>
    <property type="match status" value="1"/>
</dbReference>
<keyword evidence="3" id="KW-1185">Reference proteome</keyword>
<dbReference type="RefSeq" id="WP_045442479.1">
    <property type="nucleotide sequence ID" value="NZ_BBIO01000002.1"/>
</dbReference>
<evidence type="ECO:0000313" key="3">
    <source>
        <dbReference type="Proteomes" id="UP000028702"/>
    </source>
</evidence>
<dbReference type="eggNOG" id="COG2761">
    <property type="taxonomic scope" value="Bacteria"/>
</dbReference>
<evidence type="ECO:0000313" key="2">
    <source>
        <dbReference type="EMBL" id="GAK43945.1"/>
    </source>
</evidence>
<protein>
    <submittedName>
        <fullName evidence="2">DSBA oxidoreductase</fullName>
    </submittedName>
</protein>
<gene>
    <name evidence="2" type="ORF">M2A_0444</name>
</gene>
<sequence>MKLDIISDTVCPWCYIGKKRLEKALADSGRSDVEINWRPFRLDPSIPPEGVDRQEYLERKFGPEKMKEAGSALKEMGAREGIPFAFDKIERSPNTLDSHRLILWAGSAGVQDEVVSLLFKAYFEEGKDIGDKEVLVAVAEEAGMEGDVVRDLLNSDADLKRIEYDDFQARQMGITGVPCFLFENQFALVGAQDADTLVKVFDRIEMKLKEAAEA</sequence>
<dbReference type="PANTHER" id="PTHR13887">
    <property type="entry name" value="GLUTATHIONE S-TRANSFERASE KAPPA"/>
    <property type="match status" value="1"/>
</dbReference>
<dbReference type="EMBL" id="BBIO01000002">
    <property type="protein sequence ID" value="GAK43945.1"/>
    <property type="molecule type" value="Genomic_DNA"/>
</dbReference>
<dbReference type="CDD" id="cd03024">
    <property type="entry name" value="DsbA_FrnE"/>
    <property type="match status" value="1"/>
</dbReference>
<dbReference type="PANTHER" id="PTHR13887:SF41">
    <property type="entry name" value="THIOREDOXIN SUPERFAMILY PROTEIN"/>
    <property type="match status" value="1"/>
</dbReference>
<comment type="caution">
    <text evidence="2">The sequence shown here is derived from an EMBL/GenBank/DDBJ whole genome shotgun (WGS) entry which is preliminary data.</text>
</comment>
<dbReference type="InterPro" id="IPR036249">
    <property type="entry name" value="Thioredoxin-like_sf"/>
</dbReference>
<organism evidence="2 3">
    <name type="scientific">Tepidicaulis marinus</name>
    <dbReference type="NCBI Taxonomy" id="1333998"/>
    <lineage>
        <taxon>Bacteria</taxon>
        <taxon>Pseudomonadati</taxon>
        <taxon>Pseudomonadota</taxon>
        <taxon>Alphaproteobacteria</taxon>
        <taxon>Hyphomicrobiales</taxon>
        <taxon>Parvibaculaceae</taxon>
        <taxon>Tepidicaulis</taxon>
    </lineage>
</organism>
<dbReference type="AlphaFoldDB" id="A0A081B7C7"/>
<dbReference type="Proteomes" id="UP000028702">
    <property type="component" value="Unassembled WGS sequence"/>
</dbReference>
<dbReference type="Gene3D" id="3.40.30.10">
    <property type="entry name" value="Glutaredoxin"/>
    <property type="match status" value="1"/>
</dbReference>
<reference evidence="2 3" key="1">
    <citation type="submission" date="2014-07" db="EMBL/GenBank/DDBJ databases">
        <title>Tepidicaulis marinum gen. nov., sp. nov., a novel marine bacterium denitrifying nitrate to nitrous oxide strictly under microaerobic conditions.</title>
        <authorList>
            <person name="Takeuchi M."/>
            <person name="Yamagishi T."/>
            <person name="Kamagata Y."/>
            <person name="Oshima K."/>
            <person name="Hattori M."/>
            <person name="Katayama T."/>
            <person name="Hanada S."/>
            <person name="Tamaki H."/>
            <person name="Marumo K."/>
            <person name="Maeda H."/>
            <person name="Nedachi M."/>
            <person name="Iwasaki W."/>
            <person name="Suwa Y."/>
            <person name="Sakata S."/>
        </authorList>
    </citation>
    <scope>NUCLEOTIDE SEQUENCE [LARGE SCALE GENOMIC DNA]</scope>
    <source>
        <strain evidence="2 3">MA2</strain>
    </source>
</reference>
<evidence type="ECO:0000259" key="1">
    <source>
        <dbReference type="Pfam" id="PF01323"/>
    </source>
</evidence>
<dbReference type="GO" id="GO:0016491">
    <property type="term" value="F:oxidoreductase activity"/>
    <property type="evidence" value="ECO:0007669"/>
    <property type="project" value="InterPro"/>
</dbReference>
<feature type="domain" description="DSBA-like thioredoxin" evidence="1">
    <location>
        <begin position="3"/>
        <end position="199"/>
    </location>
</feature>
<proteinExistence type="predicted"/>
<dbReference type="InterPro" id="IPR001853">
    <property type="entry name" value="DSBA-like_thioredoxin_dom"/>
</dbReference>
<accession>A0A081B7C7</accession>
<dbReference type="SUPFAM" id="SSF52833">
    <property type="entry name" value="Thioredoxin-like"/>
    <property type="match status" value="1"/>
</dbReference>
<name>A0A081B7C7_9HYPH</name>
<dbReference type="STRING" id="1333998.M2A_0444"/>